<comment type="catalytic activity">
    <reaction evidence="12">
        <text>Couples ATP hydrolysis with the unwinding of duplex DNA by translocating in the 3'-5' direction.</text>
        <dbReference type="EC" id="5.6.2.4"/>
    </reaction>
</comment>
<keyword evidence="7" id="KW-0269">Exonuclease</keyword>
<dbReference type="GO" id="GO:0000725">
    <property type="term" value="P:recombinational repair"/>
    <property type="evidence" value="ECO:0007669"/>
    <property type="project" value="TreeGrafter"/>
</dbReference>
<evidence type="ECO:0000256" key="13">
    <source>
        <dbReference type="ARBA" id="ARBA00034808"/>
    </source>
</evidence>
<dbReference type="PROSITE" id="PS51198">
    <property type="entry name" value="UVRD_HELICASE_ATP_BIND"/>
    <property type="match status" value="1"/>
</dbReference>
<sequence length="874" mass="100941">MLLLNHKDCTNKLLGPHLIIAGPGTGKTTFLIAEIIATLENIKDKNDGIIVCTFTRKATDELLHRIYSKVSVKQLSSINFIVGTIHSICYELLVKYSSNSYSNYQILTEDDQVHFIYSKLKNLGFPSDEIKEAGWSIAEDLASIFNKITDDEINISHLLYEGDNMIEDYCKIYPTYKKLLKHNNLFDFAAIQKTFYDELQNDIVFANEIKKNFKYVFIDEYQDVNNIQDKIFKTVSSPEYNITVVGDDDQSIYGFRGSRVDHMINYKKHFDNLNIHCHTDELLANHRSTTSIVNCTNYSISLSRDKRIKKNITSDRETIGHKPVLLSFNNDTDEADFYSKLIIVLKDEKIISSYNDISFLFRSLKQHSTAIKKSLIDHKIPYKTSGDGNLFDTPIGMEFMGLVDLYLSKNLDKREKFLDRITYIDILHRTDLISIYKTKGFIANMDDVSNSKKYTSCIELTYDIFKAVDFINRYNSIGQNIGTITSLVLSFDDFADCFDPFGLYGYLSHLRASRKINFIFDENSDAVNLMTIHQSKGLEFPFVFLPSLNNRKTTLSIIDRFKRITSPPSSLIAETDEERRVFYVGLTRAEELLILSHSNTKKRNSPSPFFTELESSPHCIAHLDYDVLKNQKFRNTSKTFTVKKVFSYNKLKLYRFCPLAYKYSSILNLENIRVGNLEFGINVHKILEVILKFIKSGSNVDLIDIKRVIENNWIDCRCSSEDKNENFKHIAYEQITKLISILRQNLTVDNIFSVEDEFNVFIDDCLITGRFNAVLNIQNTLTIIDFNTGDFRNYIDQLSFYSLCFQKKYGIQNVRTAIFYLQQGIIEYIKPMEHKKINDIIVSITKNINNNIFIPKSGKHCEYCAYLTICASAL</sequence>
<keyword evidence="6 17" id="KW-0347">Helicase</keyword>
<gene>
    <name evidence="17" type="ORF">EZS27_011750</name>
</gene>
<evidence type="ECO:0000256" key="14">
    <source>
        <dbReference type="ARBA" id="ARBA00048988"/>
    </source>
</evidence>
<accession>A0A5J4S4F4</accession>
<dbReference type="InterPro" id="IPR014017">
    <property type="entry name" value="DNA_helicase_UvrD-like_C"/>
</dbReference>
<proteinExistence type="inferred from homology"/>
<dbReference type="InterPro" id="IPR000212">
    <property type="entry name" value="DNA_helicase_UvrD/REP"/>
</dbReference>
<keyword evidence="11" id="KW-0413">Isomerase</keyword>
<keyword evidence="4" id="KW-0227">DNA damage</keyword>
<keyword evidence="3" id="KW-0547">Nucleotide-binding</keyword>
<name>A0A5J4S4F4_9ZZZZ</name>
<comment type="similarity">
    <text evidence="1">Belongs to the helicase family. UvrD subfamily.</text>
</comment>
<dbReference type="InterPro" id="IPR027417">
    <property type="entry name" value="P-loop_NTPase"/>
</dbReference>
<reference evidence="17" key="1">
    <citation type="submission" date="2019-03" db="EMBL/GenBank/DDBJ databases">
        <title>Single cell metagenomics reveals metabolic interactions within the superorganism composed of flagellate Streblomastix strix and complex community of Bacteroidetes bacteria on its surface.</title>
        <authorList>
            <person name="Treitli S.C."/>
            <person name="Kolisko M."/>
            <person name="Husnik F."/>
            <person name="Keeling P."/>
            <person name="Hampl V."/>
        </authorList>
    </citation>
    <scope>NUCLEOTIDE SEQUENCE</scope>
    <source>
        <strain evidence="17">STM</strain>
    </source>
</reference>
<keyword evidence="2" id="KW-0540">Nuclease</keyword>
<dbReference type="Gene3D" id="1.10.10.160">
    <property type="match status" value="1"/>
</dbReference>
<dbReference type="GO" id="GO:0003677">
    <property type="term" value="F:DNA binding"/>
    <property type="evidence" value="ECO:0007669"/>
    <property type="project" value="UniProtKB-KW"/>
</dbReference>
<evidence type="ECO:0000256" key="11">
    <source>
        <dbReference type="ARBA" id="ARBA00023235"/>
    </source>
</evidence>
<dbReference type="InterPro" id="IPR038726">
    <property type="entry name" value="PDDEXK_AddAB-type"/>
</dbReference>
<dbReference type="AlphaFoldDB" id="A0A5J4S4F4"/>
<protein>
    <recommendedName>
        <fullName evidence="13">DNA 3'-5' helicase</fullName>
        <ecNumber evidence="13">5.6.2.4</ecNumber>
    </recommendedName>
</protein>
<dbReference type="GO" id="GO:0016887">
    <property type="term" value="F:ATP hydrolysis activity"/>
    <property type="evidence" value="ECO:0007669"/>
    <property type="project" value="RHEA"/>
</dbReference>
<evidence type="ECO:0000256" key="6">
    <source>
        <dbReference type="ARBA" id="ARBA00022806"/>
    </source>
</evidence>
<dbReference type="Gene3D" id="3.90.320.10">
    <property type="match status" value="1"/>
</dbReference>
<evidence type="ECO:0000256" key="2">
    <source>
        <dbReference type="ARBA" id="ARBA00022722"/>
    </source>
</evidence>
<comment type="caution">
    <text evidence="17">The sequence shown here is derived from an EMBL/GenBank/DDBJ whole genome shotgun (WGS) entry which is preliminary data.</text>
</comment>
<keyword evidence="5 17" id="KW-0378">Hydrolase</keyword>
<dbReference type="EMBL" id="SNRY01000464">
    <property type="protein sequence ID" value="KAA6340375.1"/>
    <property type="molecule type" value="Genomic_DNA"/>
</dbReference>
<evidence type="ECO:0000256" key="9">
    <source>
        <dbReference type="ARBA" id="ARBA00023125"/>
    </source>
</evidence>
<evidence type="ECO:0000313" key="17">
    <source>
        <dbReference type="EMBL" id="KAA6340375.1"/>
    </source>
</evidence>
<evidence type="ECO:0000259" key="16">
    <source>
        <dbReference type="PROSITE" id="PS51217"/>
    </source>
</evidence>
<evidence type="ECO:0000256" key="12">
    <source>
        <dbReference type="ARBA" id="ARBA00034617"/>
    </source>
</evidence>
<dbReference type="Pfam" id="PF00580">
    <property type="entry name" value="UvrD-helicase"/>
    <property type="match status" value="1"/>
</dbReference>
<dbReference type="InterPro" id="IPR013986">
    <property type="entry name" value="DExx_box_DNA_helicase_dom_sf"/>
</dbReference>
<evidence type="ECO:0000256" key="10">
    <source>
        <dbReference type="ARBA" id="ARBA00023204"/>
    </source>
</evidence>
<feature type="domain" description="UvrD-like helicase ATP-binding" evidence="15">
    <location>
        <begin position="1"/>
        <end position="289"/>
    </location>
</feature>
<dbReference type="GO" id="GO:0004527">
    <property type="term" value="F:exonuclease activity"/>
    <property type="evidence" value="ECO:0007669"/>
    <property type="project" value="UniProtKB-KW"/>
</dbReference>
<keyword evidence="10" id="KW-0234">DNA repair</keyword>
<dbReference type="GO" id="GO:0043138">
    <property type="term" value="F:3'-5' DNA helicase activity"/>
    <property type="evidence" value="ECO:0007669"/>
    <property type="project" value="UniProtKB-EC"/>
</dbReference>
<dbReference type="PANTHER" id="PTHR11070:SF2">
    <property type="entry name" value="ATP-DEPENDENT DNA HELICASE SRS2"/>
    <property type="match status" value="1"/>
</dbReference>
<dbReference type="EC" id="5.6.2.4" evidence="13"/>
<dbReference type="Pfam" id="PF13361">
    <property type="entry name" value="UvrD_C"/>
    <property type="match status" value="2"/>
</dbReference>
<dbReference type="Pfam" id="PF12705">
    <property type="entry name" value="PDDEXK_1"/>
    <property type="match status" value="1"/>
</dbReference>
<dbReference type="PANTHER" id="PTHR11070">
    <property type="entry name" value="UVRD / RECB / PCRA DNA HELICASE FAMILY MEMBER"/>
    <property type="match status" value="1"/>
</dbReference>
<evidence type="ECO:0000259" key="15">
    <source>
        <dbReference type="PROSITE" id="PS51198"/>
    </source>
</evidence>
<keyword evidence="9" id="KW-0238">DNA-binding</keyword>
<evidence type="ECO:0000256" key="7">
    <source>
        <dbReference type="ARBA" id="ARBA00022839"/>
    </source>
</evidence>
<evidence type="ECO:0000256" key="8">
    <source>
        <dbReference type="ARBA" id="ARBA00022840"/>
    </source>
</evidence>
<dbReference type="InterPro" id="IPR011604">
    <property type="entry name" value="PDDEXK-like_dom_sf"/>
</dbReference>
<dbReference type="PROSITE" id="PS51217">
    <property type="entry name" value="UVRD_HELICASE_CTER"/>
    <property type="match status" value="1"/>
</dbReference>
<evidence type="ECO:0000256" key="4">
    <source>
        <dbReference type="ARBA" id="ARBA00022763"/>
    </source>
</evidence>
<feature type="domain" description="UvrD-like helicase C-terminal" evidence="16">
    <location>
        <begin position="290"/>
        <end position="537"/>
    </location>
</feature>
<dbReference type="Gene3D" id="3.40.50.300">
    <property type="entry name" value="P-loop containing nucleotide triphosphate hydrolases"/>
    <property type="match status" value="3"/>
</dbReference>
<evidence type="ECO:0000256" key="1">
    <source>
        <dbReference type="ARBA" id="ARBA00009922"/>
    </source>
</evidence>
<dbReference type="InterPro" id="IPR014016">
    <property type="entry name" value="UvrD-like_ATP-bd"/>
</dbReference>
<organism evidence="17">
    <name type="scientific">termite gut metagenome</name>
    <dbReference type="NCBI Taxonomy" id="433724"/>
    <lineage>
        <taxon>unclassified sequences</taxon>
        <taxon>metagenomes</taxon>
        <taxon>organismal metagenomes</taxon>
    </lineage>
</organism>
<comment type="catalytic activity">
    <reaction evidence="14">
        <text>ATP + H2O = ADP + phosphate + H(+)</text>
        <dbReference type="Rhea" id="RHEA:13065"/>
        <dbReference type="ChEBI" id="CHEBI:15377"/>
        <dbReference type="ChEBI" id="CHEBI:15378"/>
        <dbReference type="ChEBI" id="CHEBI:30616"/>
        <dbReference type="ChEBI" id="CHEBI:43474"/>
        <dbReference type="ChEBI" id="CHEBI:456216"/>
        <dbReference type="EC" id="5.6.2.4"/>
    </reaction>
</comment>
<keyword evidence="8" id="KW-0067">ATP-binding</keyword>
<dbReference type="Gene3D" id="1.10.486.10">
    <property type="entry name" value="PCRA, domain 4"/>
    <property type="match status" value="2"/>
</dbReference>
<evidence type="ECO:0000256" key="3">
    <source>
        <dbReference type="ARBA" id="ARBA00022741"/>
    </source>
</evidence>
<dbReference type="CDD" id="cd17932">
    <property type="entry name" value="DEXQc_UvrD"/>
    <property type="match status" value="1"/>
</dbReference>
<dbReference type="GO" id="GO:0005524">
    <property type="term" value="F:ATP binding"/>
    <property type="evidence" value="ECO:0007669"/>
    <property type="project" value="UniProtKB-KW"/>
</dbReference>
<dbReference type="SUPFAM" id="SSF52540">
    <property type="entry name" value="P-loop containing nucleoside triphosphate hydrolases"/>
    <property type="match status" value="1"/>
</dbReference>
<evidence type="ECO:0000256" key="5">
    <source>
        <dbReference type="ARBA" id="ARBA00022801"/>
    </source>
</evidence>